<reference evidence="3" key="1">
    <citation type="submission" date="2016-10" db="EMBL/GenBank/DDBJ databases">
        <authorList>
            <person name="Varghese N."/>
            <person name="Submissions S."/>
        </authorList>
    </citation>
    <scope>NUCLEOTIDE SEQUENCE [LARGE SCALE GENOMIC DNA]</scope>
    <source>
        <strain evidence="3">DSM 27981</strain>
    </source>
</reference>
<dbReference type="SUPFAM" id="SSF52821">
    <property type="entry name" value="Rhodanese/Cell cycle control phosphatase"/>
    <property type="match status" value="1"/>
</dbReference>
<keyword evidence="2" id="KW-0808">Transferase</keyword>
<accession>A0A1I2DDT8</accession>
<dbReference type="PANTHER" id="PTHR43031">
    <property type="entry name" value="FAD-DEPENDENT OXIDOREDUCTASE"/>
    <property type="match status" value="1"/>
</dbReference>
<proteinExistence type="predicted"/>
<dbReference type="InterPro" id="IPR036873">
    <property type="entry name" value="Rhodanese-like_dom_sf"/>
</dbReference>
<dbReference type="InterPro" id="IPR050229">
    <property type="entry name" value="GlpE_sulfurtransferase"/>
</dbReference>
<dbReference type="RefSeq" id="WP_092939379.1">
    <property type="nucleotide sequence ID" value="NZ_FONX01000005.1"/>
</dbReference>
<protein>
    <submittedName>
        <fullName evidence="2">Rhodanese-related sulfurtransferase</fullName>
    </submittedName>
</protein>
<sequence length="113" mass="12389">MIDQVRPAQLSDWFAAAPDAGRPLVLDVREPWELQTASVSAEGFDLLTIPMGSVPDRLAEIDASRPIACLCHHGMRSLRVAAFLEHHGFARVANISGGIDAWSQERDPAVPRY</sequence>
<dbReference type="GO" id="GO:0016740">
    <property type="term" value="F:transferase activity"/>
    <property type="evidence" value="ECO:0007669"/>
    <property type="project" value="UniProtKB-KW"/>
</dbReference>
<dbReference type="OrthoDB" id="9811849at2"/>
<evidence type="ECO:0000259" key="1">
    <source>
        <dbReference type="PROSITE" id="PS50206"/>
    </source>
</evidence>
<gene>
    <name evidence="2" type="ORF">SAMN04489711_105138</name>
</gene>
<feature type="domain" description="Rhodanese" evidence="1">
    <location>
        <begin position="19"/>
        <end position="111"/>
    </location>
</feature>
<dbReference type="Gene3D" id="3.40.250.10">
    <property type="entry name" value="Rhodanese-like domain"/>
    <property type="match status" value="1"/>
</dbReference>
<evidence type="ECO:0000313" key="2">
    <source>
        <dbReference type="EMBL" id="SFE78684.1"/>
    </source>
</evidence>
<keyword evidence="3" id="KW-1185">Reference proteome</keyword>
<dbReference type="SMART" id="SM00450">
    <property type="entry name" value="RHOD"/>
    <property type="match status" value="1"/>
</dbReference>
<dbReference type="EMBL" id="FONX01000005">
    <property type="protein sequence ID" value="SFE78684.1"/>
    <property type="molecule type" value="Genomic_DNA"/>
</dbReference>
<evidence type="ECO:0000313" key="3">
    <source>
        <dbReference type="Proteomes" id="UP000199119"/>
    </source>
</evidence>
<dbReference type="Proteomes" id="UP000199119">
    <property type="component" value="Unassembled WGS sequence"/>
</dbReference>
<name>A0A1I2DDT8_9BURK</name>
<dbReference type="PANTHER" id="PTHR43031:SF17">
    <property type="entry name" value="SULFURTRANSFERASE YTWF-RELATED"/>
    <property type="match status" value="1"/>
</dbReference>
<dbReference type="PROSITE" id="PS50206">
    <property type="entry name" value="RHODANESE_3"/>
    <property type="match status" value="1"/>
</dbReference>
<dbReference type="STRING" id="1177982.SAMN04489711_105138"/>
<dbReference type="InterPro" id="IPR001763">
    <property type="entry name" value="Rhodanese-like_dom"/>
</dbReference>
<dbReference type="AlphaFoldDB" id="A0A1I2DDT8"/>
<dbReference type="Pfam" id="PF00581">
    <property type="entry name" value="Rhodanese"/>
    <property type="match status" value="1"/>
</dbReference>
<organism evidence="2 3">
    <name type="scientific">Paracidovorax wautersii</name>
    <dbReference type="NCBI Taxonomy" id="1177982"/>
    <lineage>
        <taxon>Bacteria</taxon>
        <taxon>Pseudomonadati</taxon>
        <taxon>Pseudomonadota</taxon>
        <taxon>Betaproteobacteria</taxon>
        <taxon>Burkholderiales</taxon>
        <taxon>Comamonadaceae</taxon>
        <taxon>Paracidovorax</taxon>
    </lineage>
</organism>